<reference evidence="4" key="1">
    <citation type="submission" date="2020-12" db="EMBL/GenBank/DDBJ databases">
        <title>Metabolic potential, ecology and presence of endohyphal bacteria is reflected in genomic diversity of Mucoromycotina.</title>
        <authorList>
            <person name="Muszewska A."/>
            <person name="Okrasinska A."/>
            <person name="Steczkiewicz K."/>
            <person name="Drgas O."/>
            <person name="Orlowska M."/>
            <person name="Perlinska-Lenart U."/>
            <person name="Aleksandrzak-Piekarczyk T."/>
            <person name="Szatraj K."/>
            <person name="Zielenkiewicz U."/>
            <person name="Pilsyk S."/>
            <person name="Malc E."/>
            <person name="Mieczkowski P."/>
            <person name="Kruszewska J.S."/>
            <person name="Biernat P."/>
            <person name="Pawlowska J."/>
        </authorList>
    </citation>
    <scope>NUCLEOTIDE SEQUENCE</scope>
    <source>
        <strain evidence="4">WA0000051536</strain>
    </source>
</reference>
<keyword evidence="5" id="KW-1185">Reference proteome</keyword>
<comment type="similarity">
    <text evidence="1">Belongs to the BLOC1S1 family.</text>
</comment>
<organism evidence="4 5">
    <name type="scientific">Umbelopsis vinacea</name>
    <dbReference type="NCBI Taxonomy" id="44442"/>
    <lineage>
        <taxon>Eukaryota</taxon>
        <taxon>Fungi</taxon>
        <taxon>Fungi incertae sedis</taxon>
        <taxon>Mucoromycota</taxon>
        <taxon>Mucoromycotina</taxon>
        <taxon>Umbelopsidomycetes</taxon>
        <taxon>Umbelopsidales</taxon>
        <taxon>Umbelopsidaceae</taxon>
        <taxon>Umbelopsis</taxon>
    </lineage>
</organism>
<feature type="compositionally biased region" description="Low complexity" evidence="3">
    <location>
        <begin position="41"/>
        <end position="59"/>
    </location>
</feature>
<evidence type="ECO:0000313" key="4">
    <source>
        <dbReference type="EMBL" id="KAG2185314.1"/>
    </source>
</evidence>
<gene>
    <name evidence="4" type="ORF">INT44_002104</name>
</gene>
<evidence type="ECO:0000313" key="5">
    <source>
        <dbReference type="Proteomes" id="UP000612746"/>
    </source>
</evidence>
<dbReference type="GO" id="GO:0016197">
    <property type="term" value="P:endosomal transport"/>
    <property type="evidence" value="ECO:0007669"/>
    <property type="project" value="TreeGrafter"/>
</dbReference>
<dbReference type="Proteomes" id="UP000612746">
    <property type="component" value="Unassembled WGS sequence"/>
</dbReference>
<dbReference type="PANTHER" id="PTHR13073:SF0">
    <property type="entry name" value="BIOGENESIS OF LYSOSOME-RELATED ORGANELLES COMPLEX 1 SUBUNIT 1"/>
    <property type="match status" value="1"/>
</dbReference>
<comment type="caution">
    <text evidence="4">The sequence shown here is derived from an EMBL/GenBank/DDBJ whole genome shotgun (WGS) entry which is preliminary data.</text>
</comment>
<dbReference type="AlphaFoldDB" id="A0A8H7Q5C1"/>
<evidence type="ECO:0000256" key="3">
    <source>
        <dbReference type="SAM" id="MobiDB-lite"/>
    </source>
</evidence>
<accession>A0A8H7Q5C1</accession>
<proteinExistence type="inferred from homology"/>
<dbReference type="OrthoDB" id="20018at2759"/>
<dbReference type="Pfam" id="PF06320">
    <property type="entry name" value="GCN5L1"/>
    <property type="match status" value="1"/>
</dbReference>
<protein>
    <recommendedName>
        <fullName evidence="2">Biogenesis of lysosome-related organelles complex 1 subunit 1</fullName>
    </recommendedName>
</protein>
<feature type="region of interest" description="Disordered" evidence="3">
    <location>
        <begin position="28"/>
        <end position="59"/>
    </location>
</feature>
<dbReference type="PANTHER" id="PTHR13073">
    <property type="entry name" value="BLOC-1 COMPLEX SUBUNIT 1"/>
    <property type="match status" value="1"/>
</dbReference>
<evidence type="ECO:0000256" key="2">
    <source>
        <dbReference type="ARBA" id="ARBA00019577"/>
    </source>
</evidence>
<dbReference type="InterPro" id="IPR009395">
    <property type="entry name" value="BLOC1S1"/>
</dbReference>
<evidence type="ECO:0000256" key="1">
    <source>
        <dbReference type="ARBA" id="ARBA00007133"/>
    </source>
</evidence>
<dbReference type="GO" id="GO:0031083">
    <property type="term" value="C:BLOC-1 complex"/>
    <property type="evidence" value="ECO:0007669"/>
    <property type="project" value="InterPro"/>
</dbReference>
<feature type="non-terminal residue" evidence="4">
    <location>
        <position position="1"/>
    </location>
</feature>
<name>A0A8H7Q5C1_9FUNG</name>
<dbReference type="EMBL" id="JAEPRA010000005">
    <property type="protein sequence ID" value="KAG2185314.1"/>
    <property type="molecule type" value="Genomic_DNA"/>
</dbReference>
<sequence>MLVVEMLANVELAFLSIHQSYLRIDPSIGASHDSSRGPSRASAATTMSESKSSASSLSQLLKSHQKKQADIKRQNGQLCKDATTAASELNDTLTNTINERISEVFVKQKEIEQESRKLSNQTSRYAKQTKQWIQTIDSFNSALKELGDVQNWAEVMESDMRAVMATLELVHKGLLWLRSILKRNNYSK</sequence>